<evidence type="ECO:0000313" key="15">
    <source>
        <dbReference type="EnsemblPlants" id="AES89672"/>
    </source>
</evidence>
<evidence type="ECO:0000259" key="12">
    <source>
        <dbReference type="PROSITE" id="PS51485"/>
    </source>
</evidence>
<dbReference type="InterPro" id="IPR039391">
    <property type="entry name" value="Phytocyanin-like"/>
</dbReference>
<comment type="similarity">
    <text evidence="9">Belongs to the early nodulin-like (ENODL) family.</text>
</comment>
<name>G7JTU3_MEDTR</name>
<proteinExistence type="inferred from homology"/>
<dbReference type="GO" id="GO:0098552">
    <property type="term" value="C:side of membrane"/>
    <property type="evidence" value="ECO:0007669"/>
    <property type="project" value="UniProtKB-KW"/>
</dbReference>
<dbReference type="PANTHER" id="PTHR33021:SF490">
    <property type="entry name" value="PLASTOCYANIN-LIKE DOMAIN PROTEIN"/>
    <property type="match status" value="1"/>
</dbReference>
<dbReference type="Gramene" id="rna24270">
    <property type="protein sequence ID" value="RHN61775.1"/>
    <property type="gene ID" value="gene24270"/>
</dbReference>
<dbReference type="GO" id="GO:0005886">
    <property type="term" value="C:plasma membrane"/>
    <property type="evidence" value="ECO:0000318"/>
    <property type="project" value="GO_Central"/>
</dbReference>
<evidence type="ECO:0000256" key="3">
    <source>
        <dbReference type="ARBA" id="ARBA00022622"/>
    </source>
</evidence>
<keyword evidence="8" id="KW-0449">Lipoprotein</keyword>
<reference evidence="15" key="3">
    <citation type="submission" date="2015-04" db="UniProtKB">
        <authorList>
            <consortium name="EnsemblPlants"/>
        </authorList>
    </citation>
    <scope>IDENTIFICATION</scope>
    <source>
        <strain evidence="15">cv. Jemalong A17</strain>
    </source>
</reference>
<dbReference type="OMA" id="YFSCNTK"/>
<dbReference type="InterPro" id="IPR003245">
    <property type="entry name" value="Phytocyanin_dom"/>
</dbReference>
<keyword evidence="16" id="KW-1185">Reference proteome</keyword>
<dbReference type="KEGG" id="mtr:11437766"/>
<dbReference type="FunFam" id="2.60.40.420:FF:000010">
    <property type="entry name" value="Early nodulin-like protein 1"/>
    <property type="match status" value="1"/>
</dbReference>
<dbReference type="OrthoDB" id="2015640at2759"/>
<evidence type="ECO:0000256" key="5">
    <source>
        <dbReference type="ARBA" id="ARBA00023136"/>
    </source>
</evidence>
<organism evidence="13 16">
    <name type="scientific">Medicago truncatula</name>
    <name type="common">Barrel medic</name>
    <name type="synonym">Medicago tribuloides</name>
    <dbReference type="NCBI Taxonomy" id="3880"/>
    <lineage>
        <taxon>Eukaryota</taxon>
        <taxon>Viridiplantae</taxon>
        <taxon>Streptophyta</taxon>
        <taxon>Embryophyta</taxon>
        <taxon>Tracheophyta</taxon>
        <taxon>Spermatophyta</taxon>
        <taxon>Magnoliopsida</taxon>
        <taxon>eudicotyledons</taxon>
        <taxon>Gunneridae</taxon>
        <taxon>Pentapetalae</taxon>
        <taxon>rosids</taxon>
        <taxon>fabids</taxon>
        <taxon>Fabales</taxon>
        <taxon>Fabaceae</taxon>
        <taxon>Papilionoideae</taxon>
        <taxon>50 kb inversion clade</taxon>
        <taxon>NPAAA clade</taxon>
        <taxon>Hologalegina</taxon>
        <taxon>IRL clade</taxon>
        <taxon>Trifolieae</taxon>
        <taxon>Medicago</taxon>
    </lineage>
</organism>
<accession>G7JTU3</accession>
<evidence type="ECO:0000256" key="8">
    <source>
        <dbReference type="ARBA" id="ARBA00023288"/>
    </source>
</evidence>
<evidence type="ECO:0000256" key="9">
    <source>
        <dbReference type="ARBA" id="ARBA00035011"/>
    </source>
</evidence>
<dbReference type="Proteomes" id="UP000002051">
    <property type="component" value="Chromosome 4"/>
</dbReference>
<keyword evidence="10" id="KW-0812">Transmembrane</keyword>
<evidence type="ECO:0000256" key="1">
    <source>
        <dbReference type="ARBA" id="ARBA00004609"/>
    </source>
</evidence>
<dbReference type="EMBL" id="PSQE01000004">
    <property type="protein sequence ID" value="RHN61775.1"/>
    <property type="molecule type" value="Genomic_DNA"/>
</dbReference>
<evidence type="ECO:0000256" key="7">
    <source>
        <dbReference type="ARBA" id="ARBA00023180"/>
    </source>
</evidence>
<reference evidence="17" key="4">
    <citation type="journal article" date="2018" name="Nat. Plants">
        <title>Whole-genome landscape of Medicago truncatula symbiotic genes.</title>
        <authorList>
            <person name="Pecrix Y."/>
            <person name="Staton S.E."/>
            <person name="Sallet E."/>
            <person name="Lelandais-Briere C."/>
            <person name="Moreau S."/>
            <person name="Carrere S."/>
            <person name="Blein T."/>
            <person name="Jardinaud M.F."/>
            <person name="Latrasse D."/>
            <person name="Zouine M."/>
            <person name="Zahm M."/>
            <person name="Kreplak J."/>
            <person name="Mayjonade B."/>
            <person name="Satge C."/>
            <person name="Perez M."/>
            <person name="Cauet S."/>
            <person name="Marande W."/>
            <person name="Chantry-Darmon C."/>
            <person name="Lopez-Roques C."/>
            <person name="Bouchez O."/>
            <person name="Berard A."/>
            <person name="Debelle F."/>
            <person name="Munos S."/>
            <person name="Bendahmane A."/>
            <person name="Berges H."/>
            <person name="Niebel A."/>
            <person name="Buitink J."/>
            <person name="Frugier F."/>
            <person name="Benhamed M."/>
            <person name="Crespi M."/>
            <person name="Gouzy J."/>
            <person name="Gamas P."/>
        </authorList>
    </citation>
    <scope>NUCLEOTIDE SEQUENCE [LARGE SCALE GENOMIC DNA]</scope>
    <source>
        <strain evidence="17">cv. Jemalong A17</strain>
    </source>
</reference>
<dbReference type="CDD" id="cd11019">
    <property type="entry name" value="OsENODL1_like"/>
    <property type="match status" value="1"/>
</dbReference>
<dbReference type="Gene3D" id="2.60.40.420">
    <property type="entry name" value="Cupredoxins - blue copper proteins"/>
    <property type="match status" value="1"/>
</dbReference>
<evidence type="ECO:0000256" key="6">
    <source>
        <dbReference type="ARBA" id="ARBA00023157"/>
    </source>
</evidence>
<sequence length="187" mass="20619">MASSSMFLIGLVLLLTPMLLEAKEFHVGGKDGWVVNPSEDYNQWARTHRFRVNDTLHFKYVKGNDSVLVVKKEDYDSCNTNNPKQKLDNGNSKFKLSDSGFYYFISGNADNCKHDEKMIVQVMAVRPNVTPNVTAVPPSQPPASASPPKIPLTYVDSPAPSPSKASSVGVVVWVVLMLFGGYVGFVY</sequence>
<dbReference type="AlphaFoldDB" id="G7JTU3"/>
<dbReference type="PaxDb" id="3880-AES89672"/>
<keyword evidence="7" id="KW-0325">Glycoprotein</keyword>
<keyword evidence="2" id="KW-1003">Cell membrane</keyword>
<feature type="transmembrane region" description="Helical" evidence="10">
    <location>
        <begin position="165"/>
        <end position="185"/>
    </location>
</feature>
<dbReference type="GO" id="GO:0009055">
    <property type="term" value="F:electron transfer activity"/>
    <property type="evidence" value="ECO:0007669"/>
    <property type="project" value="InterPro"/>
</dbReference>
<evidence type="ECO:0000256" key="10">
    <source>
        <dbReference type="SAM" id="Phobius"/>
    </source>
</evidence>
<keyword evidence="5 10" id="KW-0472">Membrane</keyword>
<evidence type="ECO:0000313" key="14">
    <source>
        <dbReference type="EMBL" id="RHN61775.1"/>
    </source>
</evidence>
<protein>
    <submittedName>
        <fullName evidence="13">Plastocyanin-like domain protein</fullName>
    </submittedName>
    <submittedName>
        <fullName evidence="14">Putative cupredoxin</fullName>
    </submittedName>
</protein>
<evidence type="ECO:0000313" key="16">
    <source>
        <dbReference type="Proteomes" id="UP000002051"/>
    </source>
</evidence>
<evidence type="ECO:0000256" key="4">
    <source>
        <dbReference type="ARBA" id="ARBA00022729"/>
    </source>
</evidence>
<keyword evidence="4 11" id="KW-0732">Signal</keyword>
<gene>
    <name evidence="15" type="primary">11437766</name>
    <name evidence="13" type="ordered locus">MTR_4g078410</name>
    <name evidence="14" type="ORF">MtrunA17_Chr4g0040291</name>
</gene>
<dbReference type="STRING" id="3880.G7JTU3"/>
<dbReference type="EMBL" id="CM001220">
    <property type="protein sequence ID" value="AES89672.1"/>
    <property type="molecule type" value="Genomic_DNA"/>
</dbReference>
<dbReference type="HOGENOM" id="CLU_058719_1_1_1"/>
<feature type="domain" description="Phytocyanin" evidence="12">
    <location>
        <begin position="23"/>
        <end position="124"/>
    </location>
</feature>
<keyword evidence="10" id="KW-1133">Transmembrane helix</keyword>
<keyword evidence="6" id="KW-1015">Disulfide bond</keyword>
<reference evidence="13 16" key="1">
    <citation type="journal article" date="2011" name="Nature">
        <title>The Medicago genome provides insight into the evolution of rhizobial symbioses.</title>
        <authorList>
            <person name="Young N.D."/>
            <person name="Debelle F."/>
            <person name="Oldroyd G.E."/>
            <person name="Geurts R."/>
            <person name="Cannon S.B."/>
            <person name="Udvardi M.K."/>
            <person name="Benedito V.A."/>
            <person name="Mayer K.F."/>
            <person name="Gouzy J."/>
            <person name="Schoof H."/>
            <person name="Van de Peer Y."/>
            <person name="Proost S."/>
            <person name="Cook D.R."/>
            <person name="Meyers B.C."/>
            <person name="Spannagl M."/>
            <person name="Cheung F."/>
            <person name="De Mita S."/>
            <person name="Krishnakumar V."/>
            <person name="Gundlach H."/>
            <person name="Zhou S."/>
            <person name="Mudge J."/>
            <person name="Bharti A.K."/>
            <person name="Murray J.D."/>
            <person name="Naoumkina M.A."/>
            <person name="Rosen B."/>
            <person name="Silverstein K.A."/>
            <person name="Tang H."/>
            <person name="Rombauts S."/>
            <person name="Zhao P.X."/>
            <person name="Zhou P."/>
            <person name="Barbe V."/>
            <person name="Bardou P."/>
            <person name="Bechner M."/>
            <person name="Bellec A."/>
            <person name="Berger A."/>
            <person name="Berges H."/>
            <person name="Bidwell S."/>
            <person name="Bisseling T."/>
            <person name="Choisne N."/>
            <person name="Couloux A."/>
            <person name="Denny R."/>
            <person name="Deshpande S."/>
            <person name="Dai X."/>
            <person name="Doyle J.J."/>
            <person name="Dudez A.M."/>
            <person name="Farmer A.D."/>
            <person name="Fouteau S."/>
            <person name="Franken C."/>
            <person name="Gibelin C."/>
            <person name="Gish J."/>
            <person name="Goldstein S."/>
            <person name="Gonzalez A.J."/>
            <person name="Green P.J."/>
            <person name="Hallab A."/>
            <person name="Hartog M."/>
            <person name="Hua A."/>
            <person name="Humphray S.J."/>
            <person name="Jeong D.H."/>
            <person name="Jing Y."/>
            <person name="Jocker A."/>
            <person name="Kenton S.M."/>
            <person name="Kim D.J."/>
            <person name="Klee K."/>
            <person name="Lai H."/>
            <person name="Lang C."/>
            <person name="Lin S."/>
            <person name="Macmil S.L."/>
            <person name="Magdelenat G."/>
            <person name="Matthews L."/>
            <person name="McCorrison J."/>
            <person name="Monaghan E.L."/>
            <person name="Mun J.H."/>
            <person name="Najar F.Z."/>
            <person name="Nicholson C."/>
            <person name="Noirot C."/>
            <person name="O'Bleness M."/>
            <person name="Paule C.R."/>
            <person name="Poulain J."/>
            <person name="Prion F."/>
            <person name="Qin B."/>
            <person name="Qu C."/>
            <person name="Retzel E.F."/>
            <person name="Riddle C."/>
            <person name="Sallet E."/>
            <person name="Samain S."/>
            <person name="Samson N."/>
            <person name="Sanders I."/>
            <person name="Saurat O."/>
            <person name="Scarpelli C."/>
            <person name="Schiex T."/>
            <person name="Segurens B."/>
            <person name="Severin A.J."/>
            <person name="Sherrier D.J."/>
            <person name="Shi R."/>
            <person name="Sims S."/>
            <person name="Singer S.R."/>
            <person name="Sinharoy S."/>
            <person name="Sterck L."/>
            <person name="Viollet A."/>
            <person name="Wang B.B."/>
            <person name="Wang K."/>
            <person name="Wang M."/>
            <person name="Wang X."/>
            <person name="Warfsmann J."/>
            <person name="Weissenbach J."/>
            <person name="White D.D."/>
            <person name="White J.D."/>
            <person name="Wiley G.B."/>
            <person name="Wincker P."/>
            <person name="Xing Y."/>
            <person name="Yang L."/>
            <person name="Yao Z."/>
            <person name="Ying F."/>
            <person name="Zhai J."/>
            <person name="Zhou L."/>
            <person name="Zuber A."/>
            <person name="Denarie J."/>
            <person name="Dixon R.A."/>
            <person name="May G.D."/>
            <person name="Schwartz D.C."/>
            <person name="Rogers J."/>
            <person name="Quetier F."/>
            <person name="Town C.D."/>
            <person name="Roe B.A."/>
        </authorList>
    </citation>
    <scope>NUCLEOTIDE SEQUENCE [LARGE SCALE GENOMIC DNA]</scope>
    <source>
        <strain evidence="13">A17</strain>
        <strain evidence="15 16">cv. Jemalong A17</strain>
    </source>
</reference>
<evidence type="ECO:0000256" key="11">
    <source>
        <dbReference type="SAM" id="SignalP"/>
    </source>
</evidence>
<comment type="subcellular location">
    <subcellularLocation>
        <location evidence="1">Cell membrane</location>
        <topology evidence="1">Lipid-anchor</topology>
        <topology evidence="1">GPI-anchor</topology>
    </subcellularLocation>
</comment>
<dbReference type="PANTHER" id="PTHR33021">
    <property type="entry name" value="BLUE COPPER PROTEIN"/>
    <property type="match status" value="1"/>
</dbReference>
<keyword evidence="3" id="KW-0336">GPI-anchor</keyword>
<reference evidence="13 16" key="2">
    <citation type="journal article" date="2014" name="BMC Genomics">
        <title>An improved genome release (version Mt4.0) for the model legume Medicago truncatula.</title>
        <authorList>
            <person name="Tang H."/>
            <person name="Krishnakumar V."/>
            <person name="Bidwell S."/>
            <person name="Rosen B."/>
            <person name="Chan A."/>
            <person name="Zhou S."/>
            <person name="Gentzbittel L."/>
            <person name="Childs K.L."/>
            <person name="Yandell M."/>
            <person name="Gundlach H."/>
            <person name="Mayer K.F."/>
            <person name="Schwartz D.C."/>
            <person name="Town C.D."/>
        </authorList>
    </citation>
    <scope>GENOME REANNOTATION</scope>
    <source>
        <strain evidence="15 16">cv. Jemalong A17</strain>
    </source>
</reference>
<reference evidence="14" key="5">
    <citation type="journal article" date="2018" name="Nat. Plants">
        <title>Whole-genome landscape of Medicago truncatula symbiotic genes.</title>
        <authorList>
            <person name="Pecrix Y."/>
            <person name="Gamas P."/>
            <person name="Carrere S."/>
        </authorList>
    </citation>
    <scope>NUCLEOTIDE SEQUENCE</scope>
    <source>
        <tissue evidence="14">Leaves</tissue>
    </source>
</reference>
<dbReference type="EnsemblPlants" id="AES89672">
    <property type="protein sequence ID" value="AES89672"/>
    <property type="gene ID" value="MTR_4g078410"/>
</dbReference>
<dbReference type="eggNOG" id="ENOG502RZ81">
    <property type="taxonomic scope" value="Eukaryota"/>
</dbReference>
<feature type="signal peptide" evidence="11">
    <location>
        <begin position="1"/>
        <end position="22"/>
    </location>
</feature>
<feature type="chain" id="PRO_5014573145" evidence="11">
    <location>
        <begin position="23"/>
        <end position="187"/>
    </location>
</feature>
<evidence type="ECO:0000313" key="13">
    <source>
        <dbReference type="EMBL" id="AES89672.1"/>
    </source>
</evidence>
<dbReference type="SUPFAM" id="SSF49503">
    <property type="entry name" value="Cupredoxins"/>
    <property type="match status" value="1"/>
</dbReference>
<dbReference type="PROSITE" id="PS51485">
    <property type="entry name" value="PHYTOCYANIN"/>
    <property type="match status" value="1"/>
</dbReference>
<dbReference type="Proteomes" id="UP000265566">
    <property type="component" value="Chromosome 4"/>
</dbReference>
<evidence type="ECO:0000313" key="17">
    <source>
        <dbReference type="Proteomes" id="UP000265566"/>
    </source>
</evidence>
<dbReference type="Pfam" id="PF02298">
    <property type="entry name" value="Cu_bind_like"/>
    <property type="match status" value="1"/>
</dbReference>
<dbReference type="InterPro" id="IPR008972">
    <property type="entry name" value="Cupredoxin"/>
</dbReference>
<dbReference type="InterPro" id="IPR041846">
    <property type="entry name" value="ENL_dom"/>
</dbReference>
<evidence type="ECO:0000256" key="2">
    <source>
        <dbReference type="ARBA" id="ARBA00022475"/>
    </source>
</evidence>